<dbReference type="GO" id="GO:0005886">
    <property type="term" value="C:plasma membrane"/>
    <property type="evidence" value="ECO:0007669"/>
    <property type="project" value="TreeGrafter"/>
</dbReference>
<dbReference type="GO" id="GO:0030322">
    <property type="term" value="P:stabilization of membrane potential"/>
    <property type="evidence" value="ECO:0007669"/>
    <property type="project" value="TreeGrafter"/>
</dbReference>
<feature type="transmembrane region" description="Helical" evidence="9">
    <location>
        <begin position="211"/>
        <end position="229"/>
    </location>
</feature>
<reference evidence="12" key="1">
    <citation type="submission" date="2022-10" db="EMBL/GenBank/DDBJ databases">
        <title>Genome assembly of Pristionchus species.</title>
        <authorList>
            <person name="Yoshida K."/>
            <person name="Sommer R.J."/>
        </authorList>
    </citation>
    <scope>NUCLEOTIDE SEQUENCE [LARGE SCALE GENOMIC DNA]</scope>
    <source>
        <strain evidence="12">RS5460</strain>
    </source>
</reference>
<evidence type="ECO:0000256" key="1">
    <source>
        <dbReference type="ARBA" id="ARBA00004141"/>
    </source>
</evidence>
<feature type="transmembrane region" description="Helical" evidence="9">
    <location>
        <begin position="313"/>
        <end position="332"/>
    </location>
</feature>
<feature type="non-terminal residue" evidence="11">
    <location>
        <position position="373"/>
    </location>
</feature>
<dbReference type="PRINTS" id="PR01333">
    <property type="entry name" value="2POREKCHANEL"/>
</dbReference>
<evidence type="ECO:0000256" key="3">
    <source>
        <dbReference type="ARBA" id="ARBA00022692"/>
    </source>
</evidence>
<dbReference type="EMBL" id="BTRK01000004">
    <property type="protein sequence ID" value="GMR46786.1"/>
    <property type="molecule type" value="Genomic_DNA"/>
</dbReference>
<evidence type="ECO:0000313" key="12">
    <source>
        <dbReference type="Proteomes" id="UP001328107"/>
    </source>
</evidence>
<dbReference type="GO" id="GO:0022841">
    <property type="term" value="F:potassium ion leak channel activity"/>
    <property type="evidence" value="ECO:0007669"/>
    <property type="project" value="TreeGrafter"/>
</dbReference>
<feature type="non-terminal residue" evidence="11">
    <location>
        <position position="1"/>
    </location>
</feature>
<feature type="domain" description="Potassium channel" evidence="10">
    <location>
        <begin position="166"/>
        <end position="236"/>
    </location>
</feature>
<feature type="transmembrane region" description="Helical" evidence="9">
    <location>
        <begin position="179"/>
        <end position="199"/>
    </location>
</feature>
<evidence type="ECO:0000256" key="8">
    <source>
        <dbReference type="RuleBase" id="RU003857"/>
    </source>
</evidence>
<dbReference type="Pfam" id="PF07885">
    <property type="entry name" value="Ion_trans_2"/>
    <property type="match status" value="2"/>
</dbReference>
<feature type="transmembrane region" description="Helical" evidence="9">
    <location>
        <begin position="280"/>
        <end position="301"/>
    </location>
</feature>
<gene>
    <name evidence="11" type="ORF">PMAYCL1PPCAC_16981</name>
</gene>
<proteinExistence type="inferred from homology"/>
<keyword evidence="6 9" id="KW-0472">Membrane</keyword>
<evidence type="ECO:0000256" key="7">
    <source>
        <dbReference type="ARBA" id="ARBA00023303"/>
    </source>
</evidence>
<dbReference type="InterPro" id="IPR003280">
    <property type="entry name" value="2pore_dom_K_chnl"/>
</dbReference>
<evidence type="ECO:0000313" key="11">
    <source>
        <dbReference type="EMBL" id="GMR46786.1"/>
    </source>
</evidence>
<organism evidence="11 12">
    <name type="scientific">Pristionchus mayeri</name>
    <dbReference type="NCBI Taxonomy" id="1317129"/>
    <lineage>
        <taxon>Eukaryota</taxon>
        <taxon>Metazoa</taxon>
        <taxon>Ecdysozoa</taxon>
        <taxon>Nematoda</taxon>
        <taxon>Chromadorea</taxon>
        <taxon>Rhabditida</taxon>
        <taxon>Rhabditina</taxon>
        <taxon>Diplogasteromorpha</taxon>
        <taxon>Diplogasteroidea</taxon>
        <taxon>Neodiplogasteridae</taxon>
        <taxon>Pristionchus</taxon>
    </lineage>
</organism>
<keyword evidence="12" id="KW-1185">Reference proteome</keyword>
<feature type="transmembrane region" description="Helical" evidence="9">
    <location>
        <begin position="344"/>
        <end position="364"/>
    </location>
</feature>
<sequence length="373" mass="43191">EESELHTRSRIVRNAFRDQRNCLGLRLDTCVNEEKGVNPFGFHFELDKAKYEEEKKRRKRKAITRWLAIAALVHHKFGGRHFLLISIMSLYAVLGGAVFQAVEAANEKQVVNSTVKDMNVVIDEFVAMINNYTFADLNETTRLDMLYTESKRFYKNMLITEGRYSGSAWHKSEDLEQNIQWTFLPAMFYAFTLFSTIGYGTIACHTWLGRYVSIVYSCIGIPLMLLTIGDIGEVLQRRSCRLLTRLHSRWRRSFFDEVEKAFNREESEGNSEEEEEELALPLWMTVAILLIYLCIVSVFIFMVDRMGPQESEFTLAASFYFVFISISTTGFGDVMPNTAQFHPLTLFAFLIGLVIISIMNTSMYSHLYDFFYT</sequence>
<comment type="subcellular location">
    <subcellularLocation>
        <location evidence="1">Membrane</location>
        <topology evidence="1">Multi-pass membrane protein</topology>
    </subcellularLocation>
</comment>
<keyword evidence="4 9" id="KW-1133">Transmembrane helix</keyword>
<evidence type="ECO:0000256" key="9">
    <source>
        <dbReference type="SAM" id="Phobius"/>
    </source>
</evidence>
<comment type="similarity">
    <text evidence="8">Belongs to the two pore domain potassium channel (TC 1.A.1.8) family.</text>
</comment>
<comment type="caution">
    <text evidence="11">The sequence shown here is derived from an EMBL/GenBank/DDBJ whole genome shotgun (WGS) entry which is preliminary data.</text>
</comment>
<dbReference type="Proteomes" id="UP001328107">
    <property type="component" value="Unassembled WGS sequence"/>
</dbReference>
<evidence type="ECO:0000259" key="10">
    <source>
        <dbReference type="Pfam" id="PF07885"/>
    </source>
</evidence>
<dbReference type="PANTHER" id="PTHR11003">
    <property type="entry name" value="POTASSIUM CHANNEL, SUBFAMILY K"/>
    <property type="match status" value="1"/>
</dbReference>
<keyword evidence="2 8" id="KW-0813">Transport</keyword>
<dbReference type="AlphaFoldDB" id="A0AAN5I0E6"/>
<keyword evidence="5 8" id="KW-0406">Ion transport</keyword>
<evidence type="ECO:0000256" key="5">
    <source>
        <dbReference type="ARBA" id="ARBA00023065"/>
    </source>
</evidence>
<keyword evidence="3 8" id="KW-0812">Transmembrane</keyword>
<evidence type="ECO:0000256" key="6">
    <source>
        <dbReference type="ARBA" id="ARBA00023136"/>
    </source>
</evidence>
<accession>A0AAN5I0E6</accession>
<keyword evidence="7 8" id="KW-0407">Ion channel</keyword>
<dbReference type="PANTHER" id="PTHR11003:SF66">
    <property type="entry name" value="POTASSIUM CHANNEL DOMAIN-CONTAINING PROTEIN"/>
    <property type="match status" value="1"/>
</dbReference>
<feature type="transmembrane region" description="Helical" evidence="9">
    <location>
        <begin position="82"/>
        <end position="102"/>
    </location>
</feature>
<name>A0AAN5I0E6_9BILA</name>
<evidence type="ECO:0000256" key="4">
    <source>
        <dbReference type="ARBA" id="ARBA00022989"/>
    </source>
</evidence>
<dbReference type="InterPro" id="IPR013099">
    <property type="entry name" value="K_chnl_dom"/>
</dbReference>
<dbReference type="GO" id="GO:0015271">
    <property type="term" value="F:outward rectifier potassium channel activity"/>
    <property type="evidence" value="ECO:0007669"/>
    <property type="project" value="TreeGrafter"/>
</dbReference>
<protein>
    <recommendedName>
        <fullName evidence="10">Potassium channel domain-containing protein</fullName>
    </recommendedName>
</protein>
<dbReference type="SUPFAM" id="SSF81324">
    <property type="entry name" value="Voltage-gated potassium channels"/>
    <property type="match status" value="2"/>
</dbReference>
<dbReference type="Gene3D" id="1.10.287.70">
    <property type="match status" value="1"/>
</dbReference>
<feature type="domain" description="Potassium channel" evidence="10">
    <location>
        <begin position="289"/>
        <end position="361"/>
    </location>
</feature>
<evidence type="ECO:0000256" key="2">
    <source>
        <dbReference type="ARBA" id="ARBA00022448"/>
    </source>
</evidence>